<reference evidence="2" key="1">
    <citation type="submission" date="2020-11" db="EMBL/GenBank/DDBJ databases">
        <authorList>
            <consortium name="DOE Joint Genome Institute"/>
            <person name="Ahrendt S."/>
            <person name="Riley R."/>
            <person name="Andreopoulos W."/>
            <person name="LaButti K."/>
            <person name="Pangilinan J."/>
            <person name="Ruiz-duenas F.J."/>
            <person name="Barrasa J.M."/>
            <person name="Sanchez-Garcia M."/>
            <person name="Camarero S."/>
            <person name="Miyauchi S."/>
            <person name="Serrano A."/>
            <person name="Linde D."/>
            <person name="Babiker R."/>
            <person name="Drula E."/>
            <person name="Ayuso-Fernandez I."/>
            <person name="Pacheco R."/>
            <person name="Padilla G."/>
            <person name="Ferreira P."/>
            <person name="Barriuso J."/>
            <person name="Kellner H."/>
            <person name="Castanera R."/>
            <person name="Alfaro M."/>
            <person name="Ramirez L."/>
            <person name="Pisabarro A.G."/>
            <person name="Kuo A."/>
            <person name="Tritt A."/>
            <person name="Lipzen A."/>
            <person name="He G."/>
            <person name="Yan M."/>
            <person name="Ng V."/>
            <person name="Cullen D."/>
            <person name="Martin F."/>
            <person name="Rosso M.-N."/>
            <person name="Henrissat B."/>
            <person name="Hibbett D."/>
            <person name="Martinez A.T."/>
            <person name="Grigoriev I.V."/>
        </authorList>
    </citation>
    <scope>NUCLEOTIDE SEQUENCE</scope>
    <source>
        <strain evidence="2">AH 44721</strain>
    </source>
</reference>
<proteinExistence type="predicted"/>
<dbReference type="EMBL" id="JADNYJ010000155">
    <property type="protein sequence ID" value="KAF8878788.1"/>
    <property type="molecule type" value="Genomic_DNA"/>
</dbReference>
<feature type="compositionally biased region" description="Low complexity" evidence="1">
    <location>
        <begin position="42"/>
        <end position="54"/>
    </location>
</feature>
<accession>A0A9P5NAP0</accession>
<evidence type="ECO:0000256" key="1">
    <source>
        <dbReference type="SAM" id="MobiDB-lite"/>
    </source>
</evidence>
<feature type="region of interest" description="Disordered" evidence="1">
    <location>
        <begin position="32"/>
        <end position="97"/>
    </location>
</feature>
<comment type="caution">
    <text evidence="2">The sequence shown here is derived from an EMBL/GenBank/DDBJ whole genome shotgun (WGS) entry which is preliminary data.</text>
</comment>
<dbReference type="AlphaFoldDB" id="A0A9P5NAP0"/>
<dbReference type="Proteomes" id="UP000724874">
    <property type="component" value="Unassembled WGS sequence"/>
</dbReference>
<organism evidence="2 3">
    <name type="scientific">Gymnopilus junonius</name>
    <name type="common">Spectacular rustgill mushroom</name>
    <name type="synonym">Gymnopilus spectabilis subsp. junonius</name>
    <dbReference type="NCBI Taxonomy" id="109634"/>
    <lineage>
        <taxon>Eukaryota</taxon>
        <taxon>Fungi</taxon>
        <taxon>Dikarya</taxon>
        <taxon>Basidiomycota</taxon>
        <taxon>Agaricomycotina</taxon>
        <taxon>Agaricomycetes</taxon>
        <taxon>Agaricomycetidae</taxon>
        <taxon>Agaricales</taxon>
        <taxon>Agaricineae</taxon>
        <taxon>Hymenogastraceae</taxon>
        <taxon>Gymnopilus</taxon>
    </lineage>
</organism>
<evidence type="ECO:0000313" key="2">
    <source>
        <dbReference type="EMBL" id="KAF8878788.1"/>
    </source>
</evidence>
<protein>
    <submittedName>
        <fullName evidence="2">Uncharacterized protein</fullName>
    </submittedName>
</protein>
<sequence>MSFIQTSSSFPIALTLSLEAMPQVSQTLAASFEPTNQPLPPGSESGGLSPLGLSDIAIEHQPSNSDGILDDPKNAVDSDPDPGCLESVPSDQDNNHQLEDLSAWPNLENLRNSVEFIRALQSASLDDTHCKMEESAIQWLRNPPTTPFDITSLPDLRLGIDLFLANINSSDKVPSYTQMKHHISEITGVSSVVHPMCKNSCLAFMGPFSNLDHCPNAMNQNSLYRRGIKAPQLICLIHRTVTGLHTILIGPILQALWHDALSTKKFYYRRWKTWEIIRKLQAAFGDLSSYDDFYCSSDYLKNVRSGKINDNDIILVLSIDGAQLYTHKVFVLPGGFIPGPNKPKIVDSYLFPGLHHVCVLQREGLVIWNAYENQLFVSQLFLALNIADGPAMAYLSGLVGHHVPGRHKPNGSHYYPAHLKPVNYVMPGCDHDDLPYTISMVSSPKSYLTNLDYLLKSPNETQYKKRCLETSITKPTIFLGVPPNRILGIPGCFGSDIMHLGTFNISDLLIPLWQGVFNHEKDDPPSNWPWAILHGITWESHGRDIAAATPFLPGSFDQPPHNIAEKINSGYKAWEWLLYLYGLAPALLYGVLPEPQLLESFVQDFEALYYQGRVDRLHFCRQITRIGPPICSSQWTMEVNALKAMIPDLDPPPPTLPRGAIDLGQGYALLRAQDRYACLMCPQEAGALLCYLGGVAADSDNWCPKITRWARLRLPNGQVARSHWKESLKPLGKLRTACNVKHQDSVLTLAIISVYSDPDPELLTASHGTFIYCNYFGDASLQVINVDCIQSVVLMVPHRLEGYRVDGDYHYLVERPRLDMVRLGGGEDCLS</sequence>
<dbReference type="OrthoDB" id="2669721at2759"/>
<name>A0A9P5NAP0_GYMJU</name>
<gene>
    <name evidence="2" type="ORF">CPB84DRAFT_1817470</name>
</gene>
<evidence type="ECO:0000313" key="3">
    <source>
        <dbReference type="Proteomes" id="UP000724874"/>
    </source>
</evidence>
<keyword evidence="3" id="KW-1185">Reference proteome</keyword>